<dbReference type="AlphaFoldDB" id="A0A1I1RFS5"/>
<dbReference type="InterPro" id="IPR000192">
    <property type="entry name" value="Aminotrans_V_dom"/>
</dbReference>
<name>A0A1I1RFS5_9CLOT</name>
<dbReference type="InterPro" id="IPR015422">
    <property type="entry name" value="PyrdxlP-dep_Trfase_small"/>
</dbReference>
<keyword evidence="7" id="KW-0456">Lyase</keyword>
<reference evidence="7 8" key="1">
    <citation type="submission" date="2016-10" db="EMBL/GenBank/DDBJ databases">
        <authorList>
            <person name="de Groot N.N."/>
        </authorList>
    </citation>
    <scope>NUCLEOTIDE SEQUENCE [LARGE SCALE GENOMIC DNA]</scope>
    <source>
        <strain evidence="7 8">DSM 12992</strain>
    </source>
</reference>
<evidence type="ECO:0000256" key="1">
    <source>
        <dbReference type="ARBA" id="ARBA00001933"/>
    </source>
</evidence>
<feature type="domain" description="Aminotransferase class V" evidence="6">
    <location>
        <begin position="31"/>
        <end position="421"/>
    </location>
</feature>
<evidence type="ECO:0000259" key="6">
    <source>
        <dbReference type="Pfam" id="PF00266"/>
    </source>
</evidence>
<dbReference type="PROSITE" id="PS00595">
    <property type="entry name" value="AA_TRANSFER_CLASS_5"/>
    <property type="match status" value="1"/>
</dbReference>
<sequence>MRIKNQKEIRDLFFGIDEKVYDYKGNSIEAINFDNAATTPVFKSSFSYMKKLSKTYASIGRGTGQKAEISTELYYESKSFLMDFFHIKNREKYVVIYVNNTTEALNKLSKTLIKEDDEVVLISRMEHHSNDLPWRSRGKVDYIEVDKNGRLKFEELEKKLKSNFGKIKYVSLTGASNVTGYVNDIHEIAKIVHKYGAKIIIDAAQLVAHKEINISGNCEEEQIDFLVFSSHKIYSPFGVGAIIGLKEDFVNSVPDYLGGGTVELVLDNEVKYFGPPEKNEAGTPNFLGVMALVNSLKMIRAIQYSFIGEHESILLKRTLQGLKSIPQVINYGDIENIDDRLGITIFNIDGLYHRDVAEMLAKKRGISVRHGWFCAHPYCRRLMDVTEEEAKCFLSDCNKKMPGMVRVSFAPYNSIREVDLFLNAVEDIASGSLK</sequence>
<dbReference type="Gene3D" id="3.90.1150.10">
    <property type="entry name" value="Aspartate Aminotransferase, domain 1"/>
    <property type="match status" value="1"/>
</dbReference>
<dbReference type="GO" id="GO:0016829">
    <property type="term" value="F:lyase activity"/>
    <property type="evidence" value="ECO:0007669"/>
    <property type="project" value="UniProtKB-KW"/>
</dbReference>
<dbReference type="Gene3D" id="3.40.640.10">
    <property type="entry name" value="Type I PLP-dependent aspartate aminotransferase-like (Major domain)"/>
    <property type="match status" value="1"/>
</dbReference>
<dbReference type="EMBL" id="FOMG01000033">
    <property type="protein sequence ID" value="SFD33204.1"/>
    <property type="molecule type" value="Genomic_DNA"/>
</dbReference>
<evidence type="ECO:0000313" key="7">
    <source>
        <dbReference type="EMBL" id="SFD33204.1"/>
    </source>
</evidence>
<proteinExistence type="inferred from homology"/>
<evidence type="ECO:0000256" key="2">
    <source>
        <dbReference type="ARBA" id="ARBA00010447"/>
    </source>
</evidence>
<dbReference type="Pfam" id="PF00266">
    <property type="entry name" value="Aminotran_5"/>
    <property type="match status" value="1"/>
</dbReference>
<gene>
    <name evidence="7" type="ORF">SAMN05421842_13315</name>
</gene>
<keyword evidence="8" id="KW-1185">Reference proteome</keyword>
<dbReference type="PANTHER" id="PTHR43586">
    <property type="entry name" value="CYSTEINE DESULFURASE"/>
    <property type="match status" value="1"/>
</dbReference>
<protein>
    <submittedName>
        <fullName evidence="7">Selenocysteine lyase/Cysteine desulfurase</fullName>
    </submittedName>
</protein>
<comment type="similarity">
    <text evidence="2">Belongs to the class-V pyridoxal-phosphate-dependent aminotransferase family. Csd subfamily.</text>
</comment>
<dbReference type="InterPro" id="IPR015421">
    <property type="entry name" value="PyrdxlP-dep_Trfase_major"/>
</dbReference>
<accession>A0A1I1RFS5</accession>
<dbReference type="GO" id="GO:0031071">
    <property type="term" value="F:cysteine desulfurase activity"/>
    <property type="evidence" value="ECO:0007669"/>
    <property type="project" value="UniProtKB-EC"/>
</dbReference>
<evidence type="ECO:0000256" key="3">
    <source>
        <dbReference type="ARBA" id="ARBA00022898"/>
    </source>
</evidence>
<dbReference type="Proteomes" id="UP000199263">
    <property type="component" value="Unassembled WGS sequence"/>
</dbReference>
<evidence type="ECO:0000256" key="5">
    <source>
        <dbReference type="RuleBase" id="RU004504"/>
    </source>
</evidence>
<organism evidence="7 8">
    <name type="scientific">Clostridium uliginosum</name>
    <dbReference type="NCBI Taxonomy" id="119641"/>
    <lineage>
        <taxon>Bacteria</taxon>
        <taxon>Bacillati</taxon>
        <taxon>Bacillota</taxon>
        <taxon>Clostridia</taxon>
        <taxon>Eubacteriales</taxon>
        <taxon>Clostridiaceae</taxon>
        <taxon>Clostridium</taxon>
    </lineage>
</organism>
<comment type="cofactor">
    <cofactor evidence="1 5">
        <name>pyridoxal 5'-phosphate</name>
        <dbReference type="ChEBI" id="CHEBI:597326"/>
    </cofactor>
</comment>
<dbReference type="OrthoDB" id="9804366at2"/>
<dbReference type="InterPro" id="IPR015424">
    <property type="entry name" value="PyrdxlP-dep_Trfase"/>
</dbReference>
<evidence type="ECO:0000313" key="8">
    <source>
        <dbReference type="Proteomes" id="UP000199263"/>
    </source>
</evidence>
<keyword evidence="3" id="KW-0663">Pyridoxal phosphate</keyword>
<comment type="catalytic activity">
    <reaction evidence="4">
        <text>(sulfur carrier)-H + L-cysteine = (sulfur carrier)-SH + L-alanine</text>
        <dbReference type="Rhea" id="RHEA:43892"/>
        <dbReference type="Rhea" id="RHEA-COMP:14737"/>
        <dbReference type="Rhea" id="RHEA-COMP:14739"/>
        <dbReference type="ChEBI" id="CHEBI:29917"/>
        <dbReference type="ChEBI" id="CHEBI:35235"/>
        <dbReference type="ChEBI" id="CHEBI:57972"/>
        <dbReference type="ChEBI" id="CHEBI:64428"/>
        <dbReference type="EC" id="2.8.1.7"/>
    </reaction>
</comment>
<dbReference type="SUPFAM" id="SSF53383">
    <property type="entry name" value="PLP-dependent transferases"/>
    <property type="match status" value="1"/>
</dbReference>
<dbReference type="RefSeq" id="WP_090093969.1">
    <property type="nucleotide sequence ID" value="NZ_FOMG01000033.1"/>
</dbReference>
<evidence type="ECO:0000256" key="4">
    <source>
        <dbReference type="ARBA" id="ARBA00050776"/>
    </source>
</evidence>
<dbReference type="InterPro" id="IPR020578">
    <property type="entry name" value="Aminotrans_V_PyrdxlP_BS"/>
</dbReference>
<dbReference type="STRING" id="119641.SAMN05421842_13315"/>
<dbReference type="PANTHER" id="PTHR43586:SF8">
    <property type="entry name" value="CYSTEINE DESULFURASE 1, CHLOROPLASTIC"/>
    <property type="match status" value="1"/>
</dbReference>